<dbReference type="VEuPathDB" id="FungiDB:LEMA_uP076090.1"/>
<dbReference type="HOGENOM" id="CLU_2590197_0_0_1"/>
<keyword evidence="2" id="KW-1185">Reference proteome</keyword>
<gene>
    <name evidence="1" type="ORF">LEMA_uP076090.1</name>
</gene>
<accession>E5A8S5</accession>
<name>E5A8S5_LEPMJ</name>
<dbReference type="AlphaFoldDB" id="E5A8S5"/>
<evidence type="ECO:0000313" key="2">
    <source>
        <dbReference type="Proteomes" id="UP000002668"/>
    </source>
</evidence>
<proteinExistence type="predicted"/>
<dbReference type="InParanoid" id="E5A8S5"/>
<protein>
    <submittedName>
        <fullName evidence="1">Predicted protein</fullName>
    </submittedName>
</protein>
<dbReference type="Proteomes" id="UP000002668">
    <property type="component" value="Genome"/>
</dbReference>
<sequence>MATQTPTYQIMSQTDSVPGSARTFALNPIFSLELLFLHDKIKWASHCQMSGLRVPYAGESFLFTPENAKDAWDMRLRKSV</sequence>
<reference evidence="2" key="1">
    <citation type="journal article" date="2011" name="Nat. Commun.">
        <title>Effector diversification within compartments of the Leptosphaeria maculans genome affected by Repeat-Induced Point mutations.</title>
        <authorList>
            <person name="Rouxel T."/>
            <person name="Grandaubert J."/>
            <person name="Hane J.K."/>
            <person name="Hoede C."/>
            <person name="van de Wouw A.P."/>
            <person name="Couloux A."/>
            <person name="Dominguez V."/>
            <person name="Anthouard V."/>
            <person name="Bally P."/>
            <person name="Bourras S."/>
            <person name="Cozijnsen A.J."/>
            <person name="Ciuffetti L.M."/>
            <person name="Degrave A."/>
            <person name="Dilmaghani A."/>
            <person name="Duret L."/>
            <person name="Fudal I."/>
            <person name="Goodwin S.B."/>
            <person name="Gout L."/>
            <person name="Glaser N."/>
            <person name="Linglin J."/>
            <person name="Kema G.H.J."/>
            <person name="Lapalu N."/>
            <person name="Lawrence C.B."/>
            <person name="May K."/>
            <person name="Meyer M."/>
            <person name="Ollivier B."/>
            <person name="Poulain J."/>
            <person name="Schoch C.L."/>
            <person name="Simon A."/>
            <person name="Spatafora J.W."/>
            <person name="Stachowiak A."/>
            <person name="Turgeon B.G."/>
            <person name="Tyler B.M."/>
            <person name="Vincent D."/>
            <person name="Weissenbach J."/>
            <person name="Amselem J."/>
            <person name="Quesneville H."/>
            <person name="Oliver R.P."/>
            <person name="Wincker P."/>
            <person name="Balesdent M.-H."/>
            <person name="Howlett B.J."/>
        </authorList>
    </citation>
    <scope>NUCLEOTIDE SEQUENCE [LARGE SCALE GENOMIC DNA]</scope>
    <source>
        <strain evidence="2">JN3 / isolate v23.1.3 / race Av1-4-5-6-7-8</strain>
    </source>
</reference>
<evidence type="ECO:0000313" key="1">
    <source>
        <dbReference type="EMBL" id="CBY00020.1"/>
    </source>
</evidence>
<organism evidence="2">
    <name type="scientific">Leptosphaeria maculans (strain JN3 / isolate v23.1.3 / race Av1-4-5-6-7-8)</name>
    <name type="common">Blackleg fungus</name>
    <name type="synonym">Phoma lingam</name>
    <dbReference type="NCBI Taxonomy" id="985895"/>
    <lineage>
        <taxon>Eukaryota</taxon>
        <taxon>Fungi</taxon>
        <taxon>Dikarya</taxon>
        <taxon>Ascomycota</taxon>
        <taxon>Pezizomycotina</taxon>
        <taxon>Dothideomycetes</taxon>
        <taxon>Pleosporomycetidae</taxon>
        <taxon>Pleosporales</taxon>
        <taxon>Pleosporineae</taxon>
        <taxon>Leptosphaeriaceae</taxon>
        <taxon>Plenodomus</taxon>
        <taxon>Plenodomus lingam/Leptosphaeria maculans species complex</taxon>
    </lineage>
</organism>
<dbReference type="EMBL" id="FP929137">
    <property type="protein sequence ID" value="CBY00020.1"/>
    <property type="molecule type" value="Genomic_DNA"/>
</dbReference>